<dbReference type="InterPro" id="IPR006439">
    <property type="entry name" value="HAD-SF_hydro_IA"/>
</dbReference>
<dbReference type="Pfam" id="PF00702">
    <property type="entry name" value="Hydrolase"/>
    <property type="match status" value="1"/>
</dbReference>
<dbReference type="NCBIfam" id="TIGR01509">
    <property type="entry name" value="HAD-SF-IA-v3"/>
    <property type="match status" value="1"/>
</dbReference>
<dbReference type="Gene3D" id="3.40.50.1000">
    <property type="entry name" value="HAD superfamily/HAD-like"/>
    <property type="match status" value="1"/>
</dbReference>
<dbReference type="Proteomes" id="UP001597110">
    <property type="component" value="Unassembled WGS sequence"/>
</dbReference>
<dbReference type="SUPFAM" id="SSF56784">
    <property type="entry name" value="HAD-like"/>
    <property type="match status" value="1"/>
</dbReference>
<sequence length="209" mass="21914">MGIDLVLFDLDDVLVDYSHEVRCRTLGERIGRDADAVRAALFESGLERQADLGRIDPEGVARVLSETLATPVTLGDCVAARAAAMTPRLALGDLIAALAARCRLAVLTNNGLMVRDHFATLCPPFAAHFAGAVHCSAMYGMTKPDPAVFAHCAEALGVAPSRVLFIDDKAANAGGAIRAGMSGHHYQGIAGLRSALAAHHLLENPSHGV</sequence>
<keyword evidence="1" id="KW-0378">Hydrolase</keyword>
<organism evidence="1 2">
    <name type="scientific">Lysobacter brunescens</name>
    <dbReference type="NCBI Taxonomy" id="262323"/>
    <lineage>
        <taxon>Bacteria</taxon>
        <taxon>Pseudomonadati</taxon>
        <taxon>Pseudomonadota</taxon>
        <taxon>Gammaproteobacteria</taxon>
        <taxon>Lysobacterales</taxon>
        <taxon>Lysobacteraceae</taxon>
        <taxon>Lysobacter</taxon>
    </lineage>
</organism>
<dbReference type="CDD" id="cd02603">
    <property type="entry name" value="HAD_sEH-N_like"/>
    <property type="match status" value="1"/>
</dbReference>
<reference evidence="2" key="1">
    <citation type="journal article" date="2019" name="Int. J. Syst. Evol. Microbiol.">
        <title>The Global Catalogue of Microorganisms (GCM) 10K type strain sequencing project: providing services to taxonomists for standard genome sequencing and annotation.</title>
        <authorList>
            <consortium name="The Broad Institute Genomics Platform"/>
            <consortium name="The Broad Institute Genome Sequencing Center for Infectious Disease"/>
            <person name="Wu L."/>
            <person name="Ma J."/>
        </authorList>
    </citation>
    <scope>NUCLEOTIDE SEQUENCE [LARGE SCALE GENOMIC DNA]</scope>
    <source>
        <strain evidence="2">CCUG 55585</strain>
    </source>
</reference>
<evidence type="ECO:0000313" key="1">
    <source>
        <dbReference type="EMBL" id="MFD0725451.1"/>
    </source>
</evidence>
<dbReference type="PANTHER" id="PTHR43611">
    <property type="entry name" value="ALPHA-D-GLUCOSE 1-PHOSPHATE PHOSPHATASE"/>
    <property type="match status" value="1"/>
</dbReference>
<proteinExistence type="predicted"/>
<dbReference type="GO" id="GO:0016787">
    <property type="term" value="F:hydrolase activity"/>
    <property type="evidence" value="ECO:0007669"/>
    <property type="project" value="UniProtKB-KW"/>
</dbReference>
<dbReference type="InterPro" id="IPR023214">
    <property type="entry name" value="HAD_sf"/>
</dbReference>
<keyword evidence="2" id="KW-1185">Reference proteome</keyword>
<dbReference type="SFLD" id="SFLDG01129">
    <property type="entry name" value="C1.5:_HAD__Beta-PGM__Phosphata"/>
    <property type="match status" value="1"/>
</dbReference>
<dbReference type="SFLD" id="SFLDS00003">
    <property type="entry name" value="Haloacid_Dehalogenase"/>
    <property type="match status" value="1"/>
</dbReference>
<dbReference type="RefSeq" id="WP_386823075.1">
    <property type="nucleotide sequence ID" value="NZ_JBHTIF010000001.1"/>
</dbReference>
<dbReference type="EMBL" id="JBHTIF010000001">
    <property type="protein sequence ID" value="MFD0725451.1"/>
    <property type="molecule type" value="Genomic_DNA"/>
</dbReference>
<comment type="caution">
    <text evidence="1">The sequence shown here is derived from an EMBL/GenBank/DDBJ whole genome shotgun (WGS) entry which is preliminary data.</text>
</comment>
<protein>
    <submittedName>
        <fullName evidence="1">HAD family hydrolase</fullName>
    </submittedName>
</protein>
<dbReference type="PANTHER" id="PTHR43611:SF3">
    <property type="entry name" value="FLAVIN MONONUCLEOTIDE HYDROLASE 1, CHLOROPLATIC"/>
    <property type="match status" value="1"/>
</dbReference>
<name>A0ABW2YCT7_9GAMM</name>
<accession>A0ABW2YCT7</accession>
<dbReference type="InterPro" id="IPR036412">
    <property type="entry name" value="HAD-like_sf"/>
</dbReference>
<gene>
    <name evidence="1" type="ORF">ACFQ0E_07515</name>
</gene>
<evidence type="ECO:0000313" key="2">
    <source>
        <dbReference type="Proteomes" id="UP001597110"/>
    </source>
</evidence>